<comment type="caution">
    <text evidence="2">The sequence shown here is derived from an EMBL/GenBank/DDBJ whole genome shotgun (WGS) entry which is preliminary data.</text>
</comment>
<feature type="transmembrane region" description="Helical" evidence="1">
    <location>
        <begin position="224"/>
        <end position="242"/>
    </location>
</feature>
<accession>A0A0X3VBV4</accession>
<gene>
    <name evidence="2" type="ORF">ADL12_10790</name>
</gene>
<dbReference type="EMBL" id="LLZG01000058">
    <property type="protein sequence ID" value="KUL41897.1"/>
    <property type="molecule type" value="Genomic_DNA"/>
</dbReference>
<reference evidence="3" key="1">
    <citation type="submission" date="2015-10" db="EMBL/GenBank/DDBJ databases">
        <authorList>
            <person name="Ju K.-S."/>
            <person name="Doroghazi J.R."/>
            <person name="Metcalf W.W."/>
        </authorList>
    </citation>
    <scope>NUCLEOTIDE SEQUENCE [LARGE SCALE GENOMIC DNA]</scope>
    <source>
        <strain evidence="3">NRRL 3151</strain>
    </source>
</reference>
<evidence type="ECO:0000313" key="3">
    <source>
        <dbReference type="Proteomes" id="UP000053923"/>
    </source>
</evidence>
<sequence length="309" mass="33212">MTDNGGRRHLWWRGLRESVQGADTELWPEGLREVVPAGFDGTYVKFGDLYPEQQLQLQLLLGASQRAFERRTRVAARVAVVRVLGNALSDPRLADAKPNEHLTACLDQEIRDLKGRLAQDSATAVSRGLNIGLAVGSAASLALLAVPLLWGVDLLGALGVTLNCTNRWSMLGAFVCGGVGAFGAVLSVLVRLRGSVDQLTRRLTDGREDVVVPGQMARSMRHEGVYRVFVGWILALAVYFLLSGGIVPVFESPATAAEICPATGSPGSAAKGTEFWGFWCAIGFVAGFNERWAFGILSRDSTRRSGKSA</sequence>
<keyword evidence="1" id="KW-0472">Membrane</keyword>
<name>A0A0X3VBV4_9ACTN</name>
<keyword evidence="3" id="KW-1185">Reference proteome</keyword>
<keyword evidence="1" id="KW-0812">Transmembrane</keyword>
<feature type="transmembrane region" description="Helical" evidence="1">
    <location>
        <begin position="170"/>
        <end position="192"/>
    </location>
</feature>
<keyword evidence="1" id="KW-1133">Transmembrane helix</keyword>
<dbReference type="OrthoDB" id="4187689at2"/>
<evidence type="ECO:0000313" key="2">
    <source>
        <dbReference type="EMBL" id="KUL41897.1"/>
    </source>
</evidence>
<dbReference type="Proteomes" id="UP000053923">
    <property type="component" value="Unassembled WGS sequence"/>
</dbReference>
<proteinExistence type="predicted"/>
<evidence type="ECO:0000256" key="1">
    <source>
        <dbReference type="SAM" id="Phobius"/>
    </source>
</evidence>
<feature type="transmembrane region" description="Helical" evidence="1">
    <location>
        <begin position="276"/>
        <end position="297"/>
    </location>
</feature>
<dbReference type="AlphaFoldDB" id="A0A0X3VBV4"/>
<protein>
    <submittedName>
        <fullName evidence="2">Uncharacterized protein</fullName>
    </submittedName>
</protein>
<organism evidence="2 3">
    <name type="scientific">Streptomyces regalis</name>
    <dbReference type="NCBI Taxonomy" id="68262"/>
    <lineage>
        <taxon>Bacteria</taxon>
        <taxon>Bacillati</taxon>
        <taxon>Actinomycetota</taxon>
        <taxon>Actinomycetes</taxon>
        <taxon>Kitasatosporales</taxon>
        <taxon>Streptomycetaceae</taxon>
        <taxon>Streptomyces</taxon>
    </lineage>
</organism>
<dbReference type="RefSeq" id="WP_062700966.1">
    <property type="nucleotide sequence ID" value="NZ_LLZG01000058.1"/>
</dbReference>
<feature type="transmembrane region" description="Helical" evidence="1">
    <location>
        <begin position="129"/>
        <end position="150"/>
    </location>
</feature>